<evidence type="ECO:0000259" key="1">
    <source>
        <dbReference type="SMART" id="SM01007"/>
    </source>
</evidence>
<organism evidence="2 3">
    <name type="scientific">Pestalotiopsis fici (strain W106-1 / CGMCC3.15140)</name>
    <dbReference type="NCBI Taxonomy" id="1229662"/>
    <lineage>
        <taxon>Eukaryota</taxon>
        <taxon>Fungi</taxon>
        <taxon>Dikarya</taxon>
        <taxon>Ascomycota</taxon>
        <taxon>Pezizomycotina</taxon>
        <taxon>Sordariomycetes</taxon>
        <taxon>Xylariomycetidae</taxon>
        <taxon>Amphisphaeriales</taxon>
        <taxon>Sporocadaceae</taxon>
        <taxon>Pestalotiopsis</taxon>
    </lineage>
</organism>
<feature type="domain" description="Class II aldolase/adducin N-terminal" evidence="1">
    <location>
        <begin position="1"/>
        <end position="125"/>
    </location>
</feature>
<dbReference type="GO" id="GO:0005856">
    <property type="term" value="C:cytoskeleton"/>
    <property type="evidence" value="ECO:0007669"/>
    <property type="project" value="TreeGrafter"/>
</dbReference>
<dbReference type="HOGENOM" id="CLU_006033_6_0_1"/>
<dbReference type="PANTHER" id="PTHR10672">
    <property type="entry name" value="ADDUCIN"/>
    <property type="match status" value="1"/>
</dbReference>
<dbReference type="GeneID" id="19279012"/>
<keyword evidence="3" id="KW-1185">Reference proteome</keyword>
<reference evidence="3" key="1">
    <citation type="journal article" date="2015" name="BMC Genomics">
        <title>Genomic and transcriptomic analysis of the endophytic fungus Pestalotiopsis fici reveals its lifestyle and high potential for synthesis of natural products.</title>
        <authorList>
            <person name="Wang X."/>
            <person name="Zhang X."/>
            <person name="Liu L."/>
            <person name="Xiang M."/>
            <person name="Wang W."/>
            <person name="Sun X."/>
            <person name="Che Y."/>
            <person name="Guo L."/>
            <person name="Liu G."/>
            <person name="Guo L."/>
            <person name="Wang C."/>
            <person name="Yin W.B."/>
            <person name="Stadler M."/>
            <person name="Zhang X."/>
            <person name="Liu X."/>
        </authorList>
    </citation>
    <scope>NUCLEOTIDE SEQUENCE [LARGE SCALE GENOMIC DNA]</scope>
    <source>
        <strain evidence="3">W106-1 / CGMCC3.15140</strain>
    </source>
</reference>
<evidence type="ECO:0000313" key="2">
    <source>
        <dbReference type="EMBL" id="ETS74133.1"/>
    </source>
</evidence>
<protein>
    <recommendedName>
        <fullName evidence="1">Class II aldolase/adducin N-terminal domain-containing protein</fullName>
    </recommendedName>
</protein>
<proteinExistence type="predicted"/>
<dbReference type="STRING" id="1229662.W3WJT8"/>
<evidence type="ECO:0000313" key="3">
    <source>
        <dbReference type="Proteomes" id="UP000030651"/>
    </source>
</evidence>
<dbReference type="Gene3D" id="3.40.225.10">
    <property type="entry name" value="Class II aldolase/adducin N-terminal domain"/>
    <property type="match status" value="1"/>
</dbReference>
<dbReference type="AlphaFoldDB" id="W3WJT8"/>
<gene>
    <name evidence="2" type="ORF">PFICI_13999</name>
</gene>
<dbReference type="InterPro" id="IPR036409">
    <property type="entry name" value="Aldolase_II/adducin_N_sf"/>
</dbReference>
<dbReference type="EMBL" id="KI912120">
    <property type="protein sequence ID" value="ETS74133.1"/>
    <property type="molecule type" value="Genomic_DNA"/>
</dbReference>
<accession>W3WJT8</accession>
<name>W3WJT8_PESFW</name>
<sequence length="178" mass="19562">MLPRSSRLQFPLHTSAQVREVHKARPDVIAVAHAHSMGGKAWASFGKPIEMLTQDACNLYGKVGVYDEYGGIALAQDEGRAIAKSLGKTNTASILMNHGLITCGTTVDEAAFLFYCLDEAFRVQLMSEAAAANGLEKKIVSDDLARYTARSMQSPHNFYNEFQPEYNLVVYESKGEVL</sequence>
<dbReference type="KEGG" id="pfy:PFICI_13999"/>
<dbReference type="InterPro" id="IPR051017">
    <property type="entry name" value="Aldolase-II_Adducin_sf"/>
</dbReference>
<dbReference type="SUPFAM" id="SSF53639">
    <property type="entry name" value="AraD/HMP-PK domain-like"/>
    <property type="match status" value="1"/>
</dbReference>
<dbReference type="Proteomes" id="UP000030651">
    <property type="component" value="Unassembled WGS sequence"/>
</dbReference>
<dbReference type="InterPro" id="IPR001303">
    <property type="entry name" value="Aldolase_II/adducin_N"/>
</dbReference>
<dbReference type="GO" id="GO:0051015">
    <property type="term" value="F:actin filament binding"/>
    <property type="evidence" value="ECO:0007669"/>
    <property type="project" value="TreeGrafter"/>
</dbReference>
<dbReference type="InParanoid" id="W3WJT8"/>
<dbReference type="OrthoDB" id="3238794at2759"/>
<dbReference type="OMA" id="ASILMNH"/>
<dbReference type="Pfam" id="PF00596">
    <property type="entry name" value="Aldolase_II"/>
    <property type="match status" value="1"/>
</dbReference>
<dbReference type="PANTHER" id="PTHR10672:SF40">
    <property type="entry name" value="CLASS II ALDOLASE_ADDUCIN DOMAIN PROTEIN (AFU_ORTHOLOGUE AFUA_3G09800)"/>
    <property type="match status" value="1"/>
</dbReference>
<dbReference type="SMART" id="SM01007">
    <property type="entry name" value="Aldolase_II"/>
    <property type="match status" value="1"/>
</dbReference>
<dbReference type="eggNOG" id="KOG3699">
    <property type="taxonomic scope" value="Eukaryota"/>
</dbReference>
<dbReference type="RefSeq" id="XP_007840771.1">
    <property type="nucleotide sequence ID" value="XM_007842580.1"/>
</dbReference>